<sequence length="127" mass="14638">MAHLLNNVHVLMTAKARTKLSSRPLDDEDENTTLVKGRAPAVFVRSAPYSVMYGRFFYLWTKRDVHPSQQALLLKGKLKWSPEQLVRRCLCMIRVPRHPVTRRGRSSQSQGWTSEKIPTREAHRVSA</sequence>
<protein>
    <submittedName>
        <fullName evidence="1">Uncharacterized protein</fullName>
    </submittedName>
</protein>
<comment type="caution">
    <text evidence="1">The sequence shown here is derived from an EMBL/GenBank/DDBJ whole genome shotgun (WGS) entry which is preliminary data.</text>
</comment>
<organism evidence="1 2">
    <name type="scientific">Peronosclerospora sorghi</name>
    <dbReference type="NCBI Taxonomy" id="230839"/>
    <lineage>
        <taxon>Eukaryota</taxon>
        <taxon>Sar</taxon>
        <taxon>Stramenopiles</taxon>
        <taxon>Oomycota</taxon>
        <taxon>Peronosporomycetes</taxon>
        <taxon>Peronosporales</taxon>
        <taxon>Peronosporaceae</taxon>
        <taxon>Peronosclerospora</taxon>
    </lineage>
</organism>
<name>A0ACC0WU83_9STRA</name>
<proteinExistence type="predicted"/>
<dbReference type="EMBL" id="CM047580">
    <property type="protein sequence ID" value="KAI9921575.1"/>
    <property type="molecule type" value="Genomic_DNA"/>
</dbReference>
<dbReference type="Proteomes" id="UP001163321">
    <property type="component" value="Chromosome 1"/>
</dbReference>
<accession>A0ACC0WU83</accession>
<keyword evidence="2" id="KW-1185">Reference proteome</keyword>
<evidence type="ECO:0000313" key="2">
    <source>
        <dbReference type="Proteomes" id="UP001163321"/>
    </source>
</evidence>
<reference evidence="1 2" key="1">
    <citation type="journal article" date="2022" name="bioRxiv">
        <title>The genome of the oomycete Peronosclerospora sorghi, a cosmopolitan pathogen of maize and sorghum, is inflated with dispersed pseudogenes.</title>
        <authorList>
            <person name="Fletcher K."/>
            <person name="Martin F."/>
            <person name="Isakeit T."/>
            <person name="Cavanaugh K."/>
            <person name="Magill C."/>
            <person name="Michelmore R."/>
        </authorList>
    </citation>
    <scope>NUCLEOTIDE SEQUENCE [LARGE SCALE GENOMIC DNA]</scope>
    <source>
        <strain evidence="1">P6</strain>
    </source>
</reference>
<gene>
    <name evidence="1" type="ORF">PsorP6_001366</name>
</gene>
<evidence type="ECO:0000313" key="1">
    <source>
        <dbReference type="EMBL" id="KAI9921575.1"/>
    </source>
</evidence>